<sequence>MQKRLTVMRESLSFCRMCMGHCGVVVTTDDEGQLLAIRGDHDDPQTRGFACFKGLKAVEAARAESRILRPLKRQPDGSFQAISAEQALDEIAAKLALVRDAHGAHAIGGYKGGGGFFTASSQPLLQDLLARLGSPKYFSSVTIDQSAKTVAAGRIGVWPAGKDPFARSEVILLVGANPLLTVSHNGFDTRNPVKRMKEARERGMKVIVIDPRETETARFADIHLQSLPGEDPSILAGLLHVILDRGWEDRAFVAAHAGQLEELRGAVAPFTPAYVAQRAGIAADDLVAAARLFAHDCSRGAASSATGPDMSAFCNLSEHLIEALNVVCGRFLREGEAIPNPGVLLPRWPRHAQVMPAGRWWEGGFRSRIGGYGLIDGELPTGILADEILEPGADRLRALIVHGGNPASAVPDQEKIVEALNSLELLVTIEPFMTTTAQLSDYVLPPSLHYERPDLPIFIYESLVTHAPYTRYTPAVASPPAGAEVVDDHLYFWGLARRLGVELHYMDAPLPMDVPPTTDEVLAIAARHAPVPFATLQAAERGIYDDEPQYVLPAEPGNTARFSLLPDDVADELAQVLASDDGGAAFPYRMAVRRLRDTLNSAGRDLPSIRARVPCNYAYMHPDDMAAEALSDGEAVTIASAHGSIPVRVKTDEALRPGVIAIPHGFGGLPGQSDYGAQGSNTNLLLTTASERASINAMPRMSGIPVRLARDPGA</sequence>
<keyword evidence="3" id="KW-0408">Iron</keyword>
<dbReference type="InterPro" id="IPR009010">
    <property type="entry name" value="Asp_de-COase-like_dom_sf"/>
</dbReference>
<feature type="domain" description="4Fe-4S Mo/W bis-MGD-type" evidence="5">
    <location>
        <begin position="8"/>
        <end position="65"/>
    </location>
</feature>
<dbReference type="EMBL" id="VRYZ01000004">
    <property type="protein sequence ID" value="TXS91639.1"/>
    <property type="molecule type" value="Genomic_DNA"/>
</dbReference>
<keyword evidence="4" id="KW-0411">Iron-sulfur</keyword>
<dbReference type="InterPro" id="IPR006656">
    <property type="entry name" value="Mopterin_OxRdtase"/>
</dbReference>
<dbReference type="InterPro" id="IPR006963">
    <property type="entry name" value="Mopterin_OxRdtase_4Fe-4S_dom"/>
</dbReference>
<gene>
    <name evidence="6" type="ORF">FVW59_10760</name>
</gene>
<dbReference type="Gene3D" id="2.40.40.20">
    <property type="match status" value="1"/>
</dbReference>
<dbReference type="GO" id="GO:0016491">
    <property type="term" value="F:oxidoreductase activity"/>
    <property type="evidence" value="ECO:0007669"/>
    <property type="project" value="InterPro"/>
</dbReference>
<evidence type="ECO:0000313" key="7">
    <source>
        <dbReference type="Proteomes" id="UP000321933"/>
    </source>
</evidence>
<evidence type="ECO:0000313" key="6">
    <source>
        <dbReference type="EMBL" id="TXS91639.1"/>
    </source>
</evidence>
<dbReference type="Pfam" id="PF01568">
    <property type="entry name" value="Molydop_binding"/>
    <property type="match status" value="1"/>
</dbReference>
<dbReference type="Proteomes" id="UP000321933">
    <property type="component" value="Unassembled WGS sequence"/>
</dbReference>
<keyword evidence="7" id="KW-1185">Reference proteome</keyword>
<comment type="caution">
    <text evidence="6">The sequence shown here is derived from an EMBL/GenBank/DDBJ whole genome shotgun (WGS) entry which is preliminary data.</text>
</comment>
<dbReference type="GO" id="GO:0046872">
    <property type="term" value="F:metal ion binding"/>
    <property type="evidence" value="ECO:0007669"/>
    <property type="project" value="UniProtKB-KW"/>
</dbReference>
<dbReference type="GO" id="GO:0051536">
    <property type="term" value="F:iron-sulfur cluster binding"/>
    <property type="evidence" value="ECO:0007669"/>
    <property type="project" value="UniProtKB-KW"/>
</dbReference>
<accession>A0A5C8ZUZ0</accession>
<evidence type="ECO:0000256" key="1">
    <source>
        <dbReference type="ARBA" id="ARBA00010312"/>
    </source>
</evidence>
<dbReference type="AlphaFoldDB" id="A0A5C8ZUZ0"/>
<keyword evidence="2" id="KW-0479">Metal-binding</keyword>
<dbReference type="GO" id="GO:0043546">
    <property type="term" value="F:molybdopterin cofactor binding"/>
    <property type="evidence" value="ECO:0007669"/>
    <property type="project" value="InterPro"/>
</dbReference>
<dbReference type="SUPFAM" id="SSF53706">
    <property type="entry name" value="Formate dehydrogenase/DMSO reductase, domains 1-3"/>
    <property type="match status" value="1"/>
</dbReference>
<dbReference type="Gene3D" id="3.40.50.740">
    <property type="match status" value="1"/>
</dbReference>
<organism evidence="6 7">
    <name type="scientific">Parahaliea aestuarii</name>
    <dbReference type="NCBI Taxonomy" id="1852021"/>
    <lineage>
        <taxon>Bacteria</taxon>
        <taxon>Pseudomonadati</taxon>
        <taxon>Pseudomonadota</taxon>
        <taxon>Gammaproteobacteria</taxon>
        <taxon>Cellvibrionales</taxon>
        <taxon>Halieaceae</taxon>
        <taxon>Parahaliea</taxon>
    </lineage>
</organism>
<comment type="similarity">
    <text evidence="1">Belongs to the prokaryotic molybdopterin-containing oxidoreductase family.</text>
</comment>
<dbReference type="Gene3D" id="2.20.25.90">
    <property type="entry name" value="ADC-like domains"/>
    <property type="match status" value="1"/>
</dbReference>
<dbReference type="InterPro" id="IPR050612">
    <property type="entry name" value="Prok_Mopterin_Oxidored"/>
</dbReference>
<evidence type="ECO:0000259" key="5">
    <source>
        <dbReference type="PROSITE" id="PS51669"/>
    </source>
</evidence>
<dbReference type="PROSITE" id="PS51669">
    <property type="entry name" value="4FE4S_MOW_BIS_MGD"/>
    <property type="match status" value="1"/>
</dbReference>
<evidence type="ECO:0000256" key="4">
    <source>
        <dbReference type="ARBA" id="ARBA00023014"/>
    </source>
</evidence>
<dbReference type="InterPro" id="IPR006657">
    <property type="entry name" value="MoPterin_dinucl-bd_dom"/>
</dbReference>
<reference evidence="6 7" key="1">
    <citation type="submission" date="2019-08" db="EMBL/GenBank/DDBJ databases">
        <title>Parahaliea maris sp. nov., isolated from the surface seawater.</title>
        <authorList>
            <person name="Liu Y."/>
        </authorList>
    </citation>
    <scope>NUCLEOTIDE SEQUENCE [LARGE SCALE GENOMIC DNA]</scope>
    <source>
        <strain evidence="6 7">S2-26</strain>
    </source>
</reference>
<evidence type="ECO:0000256" key="3">
    <source>
        <dbReference type="ARBA" id="ARBA00023004"/>
    </source>
</evidence>
<evidence type="ECO:0000256" key="2">
    <source>
        <dbReference type="ARBA" id="ARBA00022723"/>
    </source>
</evidence>
<dbReference type="Gene3D" id="3.40.228.10">
    <property type="entry name" value="Dimethylsulfoxide Reductase, domain 2"/>
    <property type="match status" value="1"/>
</dbReference>
<dbReference type="PANTHER" id="PTHR43742:SF2">
    <property type="entry name" value="ASSIMILATORY NITRATE REDUCTASE CATALYTIC SUBUNIT"/>
    <property type="match status" value="1"/>
</dbReference>
<dbReference type="OrthoDB" id="9816402at2"/>
<dbReference type="SMART" id="SM00926">
    <property type="entry name" value="Molybdop_Fe4S4"/>
    <property type="match status" value="1"/>
</dbReference>
<dbReference type="Pfam" id="PF04879">
    <property type="entry name" value="Molybdop_Fe4S4"/>
    <property type="match status" value="1"/>
</dbReference>
<dbReference type="Pfam" id="PF00384">
    <property type="entry name" value="Molybdopterin"/>
    <property type="match status" value="1"/>
</dbReference>
<name>A0A5C8ZUZ0_9GAMM</name>
<dbReference type="PANTHER" id="PTHR43742">
    <property type="entry name" value="TRIMETHYLAMINE-N-OXIDE REDUCTASE"/>
    <property type="match status" value="1"/>
</dbReference>
<proteinExistence type="inferred from homology"/>
<protein>
    <submittedName>
        <fullName evidence="6">Molybdopterin-dependent oxidoreductase</fullName>
    </submittedName>
</protein>
<dbReference type="SUPFAM" id="SSF50692">
    <property type="entry name" value="ADC-like"/>
    <property type="match status" value="1"/>
</dbReference>